<protein>
    <submittedName>
        <fullName evidence="2">Uncharacterized protein</fullName>
    </submittedName>
</protein>
<feature type="region of interest" description="Disordered" evidence="1">
    <location>
        <begin position="136"/>
        <end position="256"/>
    </location>
</feature>
<feature type="compositionally biased region" description="Polar residues" evidence="1">
    <location>
        <begin position="202"/>
        <end position="212"/>
    </location>
</feature>
<reference evidence="3" key="1">
    <citation type="submission" date="2013-10" db="EMBL/GenBank/DDBJ databases">
        <authorList>
            <person name="Schartl M."/>
            <person name="Warren W."/>
        </authorList>
    </citation>
    <scope>NUCLEOTIDE SEQUENCE [LARGE SCALE GENOMIC DNA]</scope>
    <source>
        <strain evidence="3">female</strain>
    </source>
</reference>
<keyword evidence="3" id="KW-1185">Reference proteome</keyword>
<dbReference type="Proteomes" id="UP000028760">
    <property type="component" value="Unassembled WGS sequence"/>
</dbReference>
<evidence type="ECO:0000313" key="2">
    <source>
        <dbReference type="Ensembl" id="ENSPFOP00000029851.1"/>
    </source>
</evidence>
<feature type="compositionally biased region" description="Pro residues" evidence="1">
    <location>
        <begin position="329"/>
        <end position="338"/>
    </location>
</feature>
<feature type="compositionally biased region" description="Basic residues" evidence="1">
    <location>
        <begin position="340"/>
        <end position="351"/>
    </location>
</feature>
<reference evidence="2" key="3">
    <citation type="submission" date="2025-09" db="UniProtKB">
        <authorList>
            <consortium name="Ensembl"/>
        </authorList>
    </citation>
    <scope>IDENTIFICATION</scope>
</reference>
<sequence length="362" mass="41436">LQVTKIVYKNKRPTFTKAVVSVVDHVDCRCQPTPRLSVLKKKASHRLHSHLHRIKVTVRSKDELHQLDELKPNQRPHLGHRWDPRGDAFPQPGEGYSLAGEDASRSEEAVLFPSHWDHNFPRFLETEEQTELQENVGTKNDEVSKDNAGPPADNVDVEGKMKMGEDRFDSTEGNPKASPLGLDDKSKPFKSHSAGLSEGVAENSQAMLNPSEETFIERARGRVRSTKEPNPEPREPAGRRANETPDVERMSQIAEEKLEAERKELLLLHKRLDEEKELLQQQKMKQEEEERLNERETDSQHRKHHHLHTTEPKPETTSSTTTMQKAPAPTGPRLPVRPNPQRRRMKKNRKLISKAAMRAMLM</sequence>
<accession>A0A096MEL0</accession>
<organism evidence="2 3">
    <name type="scientific">Poecilia formosa</name>
    <name type="common">Amazon molly</name>
    <name type="synonym">Limia formosa</name>
    <dbReference type="NCBI Taxonomy" id="48698"/>
    <lineage>
        <taxon>Eukaryota</taxon>
        <taxon>Metazoa</taxon>
        <taxon>Chordata</taxon>
        <taxon>Craniata</taxon>
        <taxon>Vertebrata</taxon>
        <taxon>Euteleostomi</taxon>
        <taxon>Actinopterygii</taxon>
        <taxon>Neopterygii</taxon>
        <taxon>Teleostei</taxon>
        <taxon>Neoteleostei</taxon>
        <taxon>Acanthomorphata</taxon>
        <taxon>Ovalentaria</taxon>
        <taxon>Atherinomorphae</taxon>
        <taxon>Cyprinodontiformes</taxon>
        <taxon>Poeciliidae</taxon>
        <taxon>Poeciliinae</taxon>
        <taxon>Poecilia</taxon>
    </lineage>
</organism>
<feature type="compositionally biased region" description="Basic and acidic residues" evidence="1">
    <location>
        <begin position="278"/>
        <end position="300"/>
    </location>
</feature>
<evidence type="ECO:0000256" key="1">
    <source>
        <dbReference type="SAM" id="MobiDB-lite"/>
    </source>
</evidence>
<proteinExistence type="predicted"/>
<dbReference type="AlphaFoldDB" id="A0A096MEL0"/>
<evidence type="ECO:0000313" key="3">
    <source>
        <dbReference type="Proteomes" id="UP000028760"/>
    </source>
</evidence>
<reference evidence="2" key="2">
    <citation type="submission" date="2025-08" db="UniProtKB">
        <authorList>
            <consortium name="Ensembl"/>
        </authorList>
    </citation>
    <scope>IDENTIFICATION</scope>
</reference>
<feature type="compositionally biased region" description="Basic and acidic residues" evidence="1">
    <location>
        <begin position="215"/>
        <end position="256"/>
    </location>
</feature>
<dbReference type="OMA" id="HVDCRCQ"/>
<feature type="region of interest" description="Disordered" evidence="1">
    <location>
        <begin position="278"/>
        <end position="351"/>
    </location>
</feature>
<dbReference type="GeneTree" id="ENSGT00970000197975"/>
<feature type="region of interest" description="Disordered" evidence="1">
    <location>
        <begin position="72"/>
        <end position="101"/>
    </location>
</feature>
<dbReference type="Ensembl" id="ENSPFOT00000023011.1">
    <property type="protein sequence ID" value="ENSPFOP00000029851.1"/>
    <property type="gene ID" value="ENSPFOG00000021719.1"/>
</dbReference>
<name>A0A096MEL0_POEFO</name>
<dbReference type="STRING" id="48698.ENSPFOP00000029851"/>
<dbReference type="EMBL" id="AYCK01019433">
    <property type="status" value="NOT_ANNOTATED_CDS"/>
    <property type="molecule type" value="Genomic_DNA"/>
</dbReference>
<feature type="compositionally biased region" description="Basic and acidic residues" evidence="1">
    <location>
        <begin position="157"/>
        <end position="170"/>
    </location>
</feature>